<reference evidence="2" key="1">
    <citation type="journal article" date="2016" name="Nat. Commun.">
        <title>The Gonium pectorale genome demonstrates co-option of cell cycle regulation during the evolution of multicellularity.</title>
        <authorList>
            <person name="Hanschen E.R."/>
            <person name="Marriage T.N."/>
            <person name="Ferris P.J."/>
            <person name="Hamaji T."/>
            <person name="Toyoda A."/>
            <person name="Fujiyama A."/>
            <person name="Neme R."/>
            <person name="Noguchi H."/>
            <person name="Minakuchi Y."/>
            <person name="Suzuki M."/>
            <person name="Kawai-Toyooka H."/>
            <person name="Smith D.R."/>
            <person name="Sparks H."/>
            <person name="Anderson J."/>
            <person name="Bakaric R."/>
            <person name="Luria V."/>
            <person name="Karger A."/>
            <person name="Kirschner M.W."/>
            <person name="Durand P.M."/>
            <person name="Michod R.E."/>
            <person name="Nozaki H."/>
            <person name="Olson B.J."/>
        </authorList>
    </citation>
    <scope>NUCLEOTIDE SEQUENCE [LARGE SCALE GENOMIC DNA]</scope>
    <source>
        <strain evidence="2">NIES-2863</strain>
    </source>
</reference>
<evidence type="ECO:0000313" key="1">
    <source>
        <dbReference type="EMBL" id="KXZ48266.1"/>
    </source>
</evidence>
<organism evidence="1 2">
    <name type="scientific">Gonium pectorale</name>
    <name type="common">Green alga</name>
    <dbReference type="NCBI Taxonomy" id="33097"/>
    <lineage>
        <taxon>Eukaryota</taxon>
        <taxon>Viridiplantae</taxon>
        <taxon>Chlorophyta</taxon>
        <taxon>core chlorophytes</taxon>
        <taxon>Chlorophyceae</taxon>
        <taxon>CS clade</taxon>
        <taxon>Chlamydomonadales</taxon>
        <taxon>Volvocaceae</taxon>
        <taxon>Gonium</taxon>
    </lineage>
</organism>
<evidence type="ECO:0000313" key="2">
    <source>
        <dbReference type="Proteomes" id="UP000075714"/>
    </source>
</evidence>
<gene>
    <name evidence="1" type="ORF">GPECTOR_29g44</name>
</gene>
<proteinExistence type="predicted"/>
<dbReference type="Proteomes" id="UP000075714">
    <property type="component" value="Unassembled WGS sequence"/>
</dbReference>
<name>A0A150GEL1_GONPE</name>
<sequence>MVSPDSLQRLDEIHYADRLEMVRQLSMPNSSYAEALQQQQRLKDAAADARNTANNSLDEDESILHELRAIVFEDMSRAVMSPSGMIMTSVHVGF</sequence>
<dbReference type="EMBL" id="LSYV01000030">
    <property type="protein sequence ID" value="KXZ48266.1"/>
    <property type="molecule type" value="Genomic_DNA"/>
</dbReference>
<comment type="caution">
    <text evidence="1">The sequence shown here is derived from an EMBL/GenBank/DDBJ whole genome shotgun (WGS) entry which is preliminary data.</text>
</comment>
<protein>
    <submittedName>
        <fullName evidence="1">Uncharacterized protein</fullName>
    </submittedName>
</protein>
<keyword evidence="2" id="KW-1185">Reference proteome</keyword>
<dbReference type="AlphaFoldDB" id="A0A150GEL1"/>
<accession>A0A150GEL1</accession>